<evidence type="ECO:0000259" key="1">
    <source>
        <dbReference type="Pfam" id="PF05175"/>
    </source>
</evidence>
<dbReference type="InterPro" id="IPR050320">
    <property type="entry name" value="N5-glutamine_MTase"/>
</dbReference>
<dbReference type="InParanoid" id="A9UV84"/>
<dbReference type="PANTHER" id="PTHR18895">
    <property type="entry name" value="HEMK METHYLTRANSFERASE"/>
    <property type="match status" value="1"/>
</dbReference>
<dbReference type="AlphaFoldDB" id="A9UV84"/>
<dbReference type="Pfam" id="PF17827">
    <property type="entry name" value="PrmC_N"/>
    <property type="match status" value="1"/>
</dbReference>
<dbReference type="InterPro" id="IPR040758">
    <property type="entry name" value="PrmC_N"/>
</dbReference>
<dbReference type="OMA" id="IWLETDT"/>
<dbReference type="InterPro" id="IPR029063">
    <property type="entry name" value="SAM-dependent_MTases_sf"/>
</dbReference>
<keyword evidence="4" id="KW-1185">Reference proteome</keyword>
<dbReference type="Proteomes" id="UP000001357">
    <property type="component" value="Unassembled WGS sequence"/>
</dbReference>
<evidence type="ECO:0000259" key="2">
    <source>
        <dbReference type="Pfam" id="PF17827"/>
    </source>
</evidence>
<evidence type="ECO:0000313" key="4">
    <source>
        <dbReference type="Proteomes" id="UP000001357"/>
    </source>
</evidence>
<organism evidence="3 4">
    <name type="scientific">Monosiga brevicollis</name>
    <name type="common">Choanoflagellate</name>
    <dbReference type="NCBI Taxonomy" id="81824"/>
    <lineage>
        <taxon>Eukaryota</taxon>
        <taxon>Choanoflagellata</taxon>
        <taxon>Craspedida</taxon>
        <taxon>Salpingoecidae</taxon>
        <taxon>Monosiga</taxon>
    </lineage>
</organism>
<gene>
    <name evidence="3" type="ORF">MONBRDRAFT_36368</name>
</gene>
<dbReference type="FunCoup" id="A9UV84">
    <property type="interactions" value="202"/>
</dbReference>
<dbReference type="RefSeq" id="XP_001744334.1">
    <property type="nucleotide sequence ID" value="XM_001744282.1"/>
</dbReference>
<dbReference type="Pfam" id="PF05175">
    <property type="entry name" value="MTS"/>
    <property type="match status" value="1"/>
</dbReference>
<protein>
    <recommendedName>
        <fullName evidence="5">Methyltransferase small domain-containing protein</fullName>
    </recommendedName>
</protein>
<name>A9UV84_MONBE</name>
<dbReference type="PANTHER" id="PTHR18895:SF74">
    <property type="entry name" value="MTRF1L RELEASE FACTOR GLUTAMINE METHYLTRANSFERASE"/>
    <property type="match status" value="1"/>
</dbReference>
<dbReference type="CDD" id="cd02440">
    <property type="entry name" value="AdoMet_MTases"/>
    <property type="match status" value="1"/>
</dbReference>
<feature type="domain" description="Methyltransferase small" evidence="1">
    <location>
        <begin position="150"/>
        <end position="240"/>
    </location>
</feature>
<reference evidence="3 4" key="1">
    <citation type="journal article" date="2008" name="Nature">
        <title>The genome of the choanoflagellate Monosiga brevicollis and the origin of metazoans.</title>
        <authorList>
            <consortium name="JGI Sequencing"/>
            <person name="King N."/>
            <person name="Westbrook M.J."/>
            <person name="Young S.L."/>
            <person name="Kuo A."/>
            <person name="Abedin M."/>
            <person name="Chapman J."/>
            <person name="Fairclough S."/>
            <person name="Hellsten U."/>
            <person name="Isogai Y."/>
            <person name="Letunic I."/>
            <person name="Marr M."/>
            <person name="Pincus D."/>
            <person name="Putnam N."/>
            <person name="Rokas A."/>
            <person name="Wright K.J."/>
            <person name="Zuzow R."/>
            <person name="Dirks W."/>
            <person name="Good M."/>
            <person name="Goodstein D."/>
            <person name="Lemons D."/>
            <person name="Li W."/>
            <person name="Lyons J.B."/>
            <person name="Morris A."/>
            <person name="Nichols S."/>
            <person name="Richter D.J."/>
            <person name="Salamov A."/>
            <person name="Bork P."/>
            <person name="Lim W.A."/>
            <person name="Manning G."/>
            <person name="Miller W.T."/>
            <person name="McGinnis W."/>
            <person name="Shapiro H."/>
            <person name="Tjian R."/>
            <person name="Grigoriev I.V."/>
            <person name="Rokhsar D."/>
        </authorList>
    </citation>
    <scope>NUCLEOTIDE SEQUENCE [LARGE SCALE GENOMIC DNA]</scope>
    <source>
        <strain evidence="4">MX1 / ATCC 50154</strain>
    </source>
</reference>
<proteinExistence type="predicted"/>
<feature type="domain" description="Release factor glutamine methyltransferase N-terminal" evidence="2">
    <location>
        <begin position="13"/>
        <end position="79"/>
    </location>
</feature>
<sequence length="343" mass="38240">MRLGAWRGQGWAELLAQGRRQLRGAGVPEVEVDLRIMREHCLQCEASSVASTPTRHQRIVWRRLLHRRAQRYPLQYTIGRWPFHACEVDLLVRPPVLIPRPETEVCLYNCAFSPDQLHLLPRAAANQKKGSAAACVDSSPPRQWLVDLALASLESNTRHIVDVGAGTGAIGLALLSTRPGVEVTAVEPHPTAQALIRRNAQRLGLADRLHVLCGRLQDVALAWDQADLIVANLPYVPTTRSSTAAEEIRHEDEGAIYAGEDGLAQIGPLLHHINASLAQTTTKPHRLTTVLLETDIAHEQLLPRWMAQHQLSWLVHDAVLPDQYGRPRFHRLRVRTVASPHTQ</sequence>
<dbReference type="Gene3D" id="3.40.50.150">
    <property type="entry name" value="Vaccinia Virus protein VP39"/>
    <property type="match status" value="1"/>
</dbReference>
<dbReference type="KEGG" id="mbr:MONBRDRAFT_36368"/>
<dbReference type="GO" id="GO:0036009">
    <property type="term" value="F:protein-glutamine N-methyltransferase activity"/>
    <property type="evidence" value="ECO:0000318"/>
    <property type="project" value="GO_Central"/>
</dbReference>
<dbReference type="Gene3D" id="1.10.8.10">
    <property type="entry name" value="DNA helicase RuvA subunit, C-terminal domain"/>
    <property type="match status" value="1"/>
</dbReference>
<dbReference type="InterPro" id="IPR007848">
    <property type="entry name" value="Small_mtfrase_dom"/>
</dbReference>
<evidence type="ECO:0008006" key="5">
    <source>
        <dbReference type="Google" id="ProtNLM"/>
    </source>
</evidence>
<accession>A9UV84</accession>
<dbReference type="SUPFAM" id="SSF53335">
    <property type="entry name" value="S-adenosyl-L-methionine-dependent methyltransferases"/>
    <property type="match status" value="1"/>
</dbReference>
<dbReference type="EMBL" id="CH991546">
    <property type="protein sequence ID" value="EDQ91037.1"/>
    <property type="molecule type" value="Genomic_DNA"/>
</dbReference>
<evidence type="ECO:0000313" key="3">
    <source>
        <dbReference type="EMBL" id="EDQ91037.1"/>
    </source>
</evidence>
<dbReference type="GeneID" id="5889509"/>
<dbReference type="GO" id="GO:0006415">
    <property type="term" value="P:translational termination"/>
    <property type="evidence" value="ECO:0000318"/>
    <property type="project" value="GO_Central"/>
</dbReference>
<dbReference type="eggNOG" id="KOG2904">
    <property type="taxonomic scope" value="Eukaryota"/>
</dbReference>
<dbReference type="STRING" id="81824.A9UV84"/>